<dbReference type="PANTHER" id="PTHR43133">
    <property type="entry name" value="RNA POLYMERASE ECF-TYPE SIGMA FACTO"/>
    <property type="match status" value="1"/>
</dbReference>
<dbReference type="Pfam" id="PF08281">
    <property type="entry name" value="Sigma70_r4_2"/>
    <property type="match status" value="1"/>
</dbReference>
<evidence type="ECO:0000256" key="1">
    <source>
        <dbReference type="ARBA" id="ARBA00010641"/>
    </source>
</evidence>
<dbReference type="Pfam" id="PF04542">
    <property type="entry name" value="Sigma70_r2"/>
    <property type="match status" value="1"/>
</dbReference>
<dbReference type="Proteomes" id="UP000070138">
    <property type="component" value="Unassembled WGS sequence"/>
</dbReference>
<feature type="domain" description="RNA polymerase sigma factor 70 region 4 type 2" evidence="6">
    <location>
        <begin position="132"/>
        <end position="178"/>
    </location>
</feature>
<dbReference type="EMBL" id="JRWG01000002">
    <property type="protein sequence ID" value="KXO00569.1"/>
    <property type="molecule type" value="Genomic_DNA"/>
</dbReference>
<dbReference type="OrthoDB" id="1163416at2"/>
<gene>
    <name evidence="7" type="ORF">LS48_04010</name>
</gene>
<sequence>MQKQNIQKLDDLPFNRTVALIKQNDAATLKDLYITNFAKVKRYVLKNSGNEQQAKDVYQEAFVAMWRNIKNDRFSAESETAINGYLFQIAKYKWLDQVRSVKYKNTTFINRDIEFEEPEIDIEESNNKKVKIIMDCIGNLSERCQTLLRLFYFERKPYKEIAQILEMDEASARNAKYRCQEQLKKMTQTIPNGLK</sequence>
<name>A0A137RK58_9FLAO</name>
<dbReference type="InterPro" id="IPR039425">
    <property type="entry name" value="RNA_pol_sigma-70-like"/>
</dbReference>
<accession>A0A137RK58</accession>
<keyword evidence="2" id="KW-0805">Transcription regulation</keyword>
<dbReference type="InterPro" id="IPR013325">
    <property type="entry name" value="RNA_pol_sigma_r2"/>
</dbReference>
<evidence type="ECO:0000256" key="2">
    <source>
        <dbReference type="ARBA" id="ARBA00023015"/>
    </source>
</evidence>
<protein>
    <recommendedName>
        <fullName evidence="9">Sigma-70 family RNA polymerase sigma factor</fullName>
    </recommendedName>
</protein>
<evidence type="ECO:0000256" key="4">
    <source>
        <dbReference type="ARBA" id="ARBA00023163"/>
    </source>
</evidence>
<dbReference type="InterPro" id="IPR013324">
    <property type="entry name" value="RNA_pol_sigma_r3/r4-like"/>
</dbReference>
<dbReference type="InterPro" id="IPR014284">
    <property type="entry name" value="RNA_pol_sigma-70_dom"/>
</dbReference>
<comment type="similarity">
    <text evidence="1">Belongs to the sigma-70 factor family. ECF subfamily.</text>
</comment>
<dbReference type="SUPFAM" id="SSF88946">
    <property type="entry name" value="Sigma2 domain of RNA polymerase sigma factors"/>
    <property type="match status" value="1"/>
</dbReference>
<evidence type="ECO:0000256" key="3">
    <source>
        <dbReference type="ARBA" id="ARBA00023082"/>
    </source>
</evidence>
<reference evidence="8" key="1">
    <citation type="submission" date="2014-10" db="EMBL/GenBank/DDBJ databases">
        <title>Genome sequencing of Vitellibacter sp. D-24.</title>
        <authorList>
            <person name="Thevarajoo S."/>
            <person name="Selvaratnam C."/>
            <person name="Goh K.M."/>
            <person name="Chong C.S."/>
        </authorList>
    </citation>
    <scope>NUCLEOTIDE SEQUENCE [LARGE SCALE GENOMIC DNA]</scope>
    <source>
        <strain evidence="8">D-24</strain>
    </source>
</reference>
<dbReference type="GO" id="GO:0006352">
    <property type="term" value="P:DNA-templated transcription initiation"/>
    <property type="evidence" value="ECO:0007669"/>
    <property type="project" value="InterPro"/>
</dbReference>
<dbReference type="AlphaFoldDB" id="A0A137RK58"/>
<evidence type="ECO:0000259" key="5">
    <source>
        <dbReference type="Pfam" id="PF04542"/>
    </source>
</evidence>
<dbReference type="RefSeq" id="WP_062620183.1">
    <property type="nucleotide sequence ID" value="NZ_JRWG01000002.1"/>
</dbReference>
<comment type="caution">
    <text evidence="7">The sequence shown here is derived from an EMBL/GenBank/DDBJ whole genome shotgun (WGS) entry which is preliminary data.</text>
</comment>
<dbReference type="Gene3D" id="1.10.10.10">
    <property type="entry name" value="Winged helix-like DNA-binding domain superfamily/Winged helix DNA-binding domain"/>
    <property type="match status" value="1"/>
</dbReference>
<dbReference type="NCBIfam" id="TIGR02937">
    <property type="entry name" value="sigma70-ECF"/>
    <property type="match status" value="1"/>
</dbReference>
<dbReference type="Gene3D" id="1.10.1740.10">
    <property type="match status" value="1"/>
</dbReference>
<dbReference type="InterPro" id="IPR007627">
    <property type="entry name" value="RNA_pol_sigma70_r2"/>
</dbReference>
<keyword evidence="8" id="KW-1185">Reference proteome</keyword>
<dbReference type="InterPro" id="IPR036388">
    <property type="entry name" value="WH-like_DNA-bd_sf"/>
</dbReference>
<dbReference type="PANTHER" id="PTHR43133:SF46">
    <property type="entry name" value="RNA POLYMERASE SIGMA-70 FACTOR ECF SUBFAMILY"/>
    <property type="match status" value="1"/>
</dbReference>
<dbReference type="SUPFAM" id="SSF88659">
    <property type="entry name" value="Sigma3 and sigma4 domains of RNA polymerase sigma factors"/>
    <property type="match status" value="1"/>
</dbReference>
<evidence type="ECO:0000313" key="7">
    <source>
        <dbReference type="EMBL" id="KXO00569.1"/>
    </source>
</evidence>
<dbReference type="GO" id="GO:0003677">
    <property type="term" value="F:DNA binding"/>
    <property type="evidence" value="ECO:0007669"/>
    <property type="project" value="InterPro"/>
</dbReference>
<evidence type="ECO:0008006" key="9">
    <source>
        <dbReference type="Google" id="ProtNLM"/>
    </source>
</evidence>
<organism evidence="7 8">
    <name type="scientific">Aequorivita aquimaris</name>
    <dbReference type="NCBI Taxonomy" id="1548749"/>
    <lineage>
        <taxon>Bacteria</taxon>
        <taxon>Pseudomonadati</taxon>
        <taxon>Bacteroidota</taxon>
        <taxon>Flavobacteriia</taxon>
        <taxon>Flavobacteriales</taxon>
        <taxon>Flavobacteriaceae</taxon>
        <taxon>Aequorivita</taxon>
    </lineage>
</organism>
<keyword evidence="4" id="KW-0804">Transcription</keyword>
<evidence type="ECO:0000259" key="6">
    <source>
        <dbReference type="Pfam" id="PF08281"/>
    </source>
</evidence>
<reference evidence="7 8" key="2">
    <citation type="journal article" date="2016" name="Int. J. Syst. Evol. Microbiol.">
        <title>Vitellibacter aquimaris sp. nov., a marine bacterium isolated from seawater.</title>
        <authorList>
            <person name="Thevarajoo S."/>
            <person name="Selvaratnam C."/>
            <person name="Goh K.M."/>
            <person name="Hong K.W."/>
            <person name="Chan X.Y."/>
            <person name="Chan K.G."/>
            <person name="Chong C.S."/>
        </authorList>
    </citation>
    <scope>NUCLEOTIDE SEQUENCE [LARGE SCALE GENOMIC DNA]</scope>
    <source>
        <strain evidence="7 8">D-24</strain>
    </source>
</reference>
<proteinExistence type="inferred from homology"/>
<evidence type="ECO:0000313" key="8">
    <source>
        <dbReference type="Proteomes" id="UP000070138"/>
    </source>
</evidence>
<dbReference type="GO" id="GO:0016987">
    <property type="term" value="F:sigma factor activity"/>
    <property type="evidence" value="ECO:0007669"/>
    <property type="project" value="UniProtKB-KW"/>
</dbReference>
<dbReference type="InterPro" id="IPR013249">
    <property type="entry name" value="RNA_pol_sigma70_r4_t2"/>
</dbReference>
<feature type="domain" description="RNA polymerase sigma-70 region 2" evidence="5">
    <location>
        <begin position="36"/>
        <end position="100"/>
    </location>
</feature>
<keyword evidence="3" id="KW-0731">Sigma factor</keyword>
<dbReference type="STRING" id="1548749.LS48_04010"/>